<dbReference type="SUPFAM" id="SSF82185">
    <property type="entry name" value="Histone H3 K4-specific methyltransferase SET7/9 N-terminal domain"/>
    <property type="match status" value="2"/>
</dbReference>
<dbReference type="VEuPathDB" id="FungiDB:AeMF1_011810"/>
<dbReference type="EMBL" id="VJMJ01000163">
    <property type="protein sequence ID" value="KAF0729586.1"/>
    <property type="molecule type" value="Genomic_DNA"/>
</dbReference>
<protein>
    <recommendedName>
        <fullName evidence="5">MORN repeat-containing protein 5</fullName>
    </recommendedName>
</protein>
<name>A0A6G0WQD8_9STRA</name>
<evidence type="ECO:0008006" key="5">
    <source>
        <dbReference type="Google" id="ProtNLM"/>
    </source>
</evidence>
<dbReference type="Gene3D" id="2.20.110.10">
    <property type="entry name" value="Histone H3 K4-specific methyltransferase SET7/9 N-terminal domain"/>
    <property type="match status" value="4"/>
</dbReference>
<dbReference type="PANTHER" id="PTHR43215:SF14">
    <property type="entry name" value="RADIAL SPOKE HEAD 1 HOMOLOG"/>
    <property type="match status" value="1"/>
</dbReference>
<keyword evidence="1" id="KW-0677">Repeat</keyword>
<dbReference type="InterPro" id="IPR003409">
    <property type="entry name" value="MORN"/>
</dbReference>
<feature type="region of interest" description="Disordered" evidence="2">
    <location>
        <begin position="1"/>
        <end position="27"/>
    </location>
</feature>
<gene>
    <name evidence="3" type="ORF">Ae201684_012853</name>
</gene>
<dbReference type="PANTHER" id="PTHR43215">
    <property type="entry name" value="RADIAL SPOKE HEAD 1 HOMOLOG"/>
    <property type="match status" value="1"/>
</dbReference>
<organism evidence="3 4">
    <name type="scientific">Aphanomyces euteiches</name>
    <dbReference type="NCBI Taxonomy" id="100861"/>
    <lineage>
        <taxon>Eukaryota</taxon>
        <taxon>Sar</taxon>
        <taxon>Stramenopiles</taxon>
        <taxon>Oomycota</taxon>
        <taxon>Saprolegniomycetes</taxon>
        <taxon>Saprolegniales</taxon>
        <taxon>Verrucalvaceae</taxon>
        <taxon>Aphanomyces</taxon>
    </lineage>
</organism>
<evidence type="ECO:0000313" key="3">
    <source>
        <dbReference type="EMBL" id="KAF0729586.1"/>
    </source>
</evidence>
<evidence type="ECO:0000256" key="1">
    <source>
        <dbReference type="ARBA" id="ARBA00022737"/>
    </source>
</evidence>
<comment type="caution">
    <text evidence="3">The sequence shown here is derived from an EMBL/GenBank/DDBJ whole genome shotgun (WGS) entry which is preliminary data.</text>
</comment>
<proteinExistence type="predicted"/>
<dbReference type="Pfam" id="PF02493">
    <property type="entry name" value="MORN"/>
    <property type="match status" value="11"/>
</dbReference>
<evidence type="ECO:0000256" key="2">
    <source>
        <dbReference type="SAM" id="MobiDB-lite"/>
    </source>
</evidence>
<dbReference type="SMART" id="SM00698">
    <property type="entry name" value="MORN"/>
    <property type="match status" value="9"/>
</dbReference>
<accession>A0A6G0WQD8</accession>
<dbReference type="Proteomes" id="UP000481153">
    <property type="component" value="Unassembled WGS sequence"/>
</dbReference>
<sequence length="365" mass="41445">MAKRTPVRETTAATEPKASKDSQKKKPKQCSRLISCKKIKKDVYMITYDDASKYIGEIDVESRQRHGKGVFQTQQGDVMEGHWKDDRFHGFGTRVFALTRDRHEGMYYKDKRHGRGTYLWINGDKYIGEFYNGRMQGSGILLYSNGDVFEGTWSKGVIVDGTKTFSNGDKVQGSAEASTWTSGFLTGEGTKSFRNGDVYHGHLQLNVMSGHGRFLWANGDRYHGMWVCNQMQGVGHFESSSTSSSRDVYFGEFAKGQYHGHGRLQYASGAIYEGSFVAHRRHGRGVYRWIEGDITYEGMWENNVPSGMGLYICEAYSYHGSWKDGWPHGSGIYVDRQSACPRRHTFEYGRAIDTETPLVLDHLLF</sequence>
<evidence type="ECO:0000313" key="4">
    <source>
        <dbReference type="Proteomes" id="UP000481153"/>
    </source>
</evidence>
<dbReference type="AlphaFoldDB" id="A0A6G0WQD8"/>
<keyword evidence="4" id="KW-1185">Reference proteome</keyword>
<reference evidence="3 4" key="1">
    <citation type="submission" date="2019-07" db="EMBL/GenBank/DDBJ databases">
        <title>Genomics analysis of Aphanomyces spp. identifies a new class of oomycete effector associated with host adaptation.</title>
        <authorList>
            <person name="Gaulin E."/>
        </authorList>
    </citation>
    <scope>NUCLEOTIDE SEQUENCE [LARGE SCALE GENOMIC DNA]</scope>
    <source>
        <strain evidence="3 4">ATCC 201684</strain>
    </source>
</reference>
<dbReference type="OrthoDB" id="270720at2759"/>